<reference evidence="3" key="1">
    <citation type="journal article" date="2019" name="Int. J. Syst. Evol. Microbiol.">
        <title>The Global Catalogue of Microorganisms (GCM) 10K type strain sequencing project: providing services to taxonomists for standard genome sequencing and annotation.</title>
        <authorList>
            <consortium name="The Broad Institute Genomics Platform"/>
            <consortium name="The Broad Institute Genome Sequencing Center for Infectious Disease"/>
            <person name="Wu L."/>
            <person name="Ma J."/>
        </authorList>
    </citation>
    <scope>NUCLEOTIDE SEQUENCE [LARGE SCALE GENOMIC DNA]</scope>
    <source>
        <strain evidence="3">JCM 18303</strain>
    </source>
</reference>
<feature type="transmembrane region" description="Helical" evidence="1">
    <location>
        <begin position="14"/>
        <end position="33"/>
    </location>
</feature>
<accession>A0ABP9R3Y3</accession>
<keyword evidence="1" id="KW-0472">Membrane</keyword>
<protein>
    <recommendedName>
        <fullName evidence="4">Major facilitator superfamily (MFS) profile domain-containing protein</fullName>
    </recommendedName>
</protein>
<evidence type="ECO:0000313" key="2">
    <source>
        <dbReference type="EMBL" id="GAA5171372.1"/>
    </source>
</evidence>
<comment type="caution">
    <text evidence="2">The sequence shown here is derived from an EMBL/GenBank/DDBJ whole genome shotgun (WGS) entry which is preliminary data.</text>
</comment>
<keyword evidence="3" id="KW-1185">Reference proteome</keyword>
<evidence type="ECO:0000256" key="1">
    <source>
        <dbReference type="SAM" id="Phobius"/>
    </source>
</evidence>
<feature type="transmembrane region" description="Helical" evidence="1">
    <location>
        <begin position="69"/>
        <end position="94"/>
    </location>
</feature>
<proteinExistence type="predicted"/>
<gene>
    <name evidence="2" type="ORF">GCM10023321_69830</name>
</gene>
<dbReference type="Proteomes" id="UP001428817">
    <property type="component" value="Unassembled WGS sequence"/>
</dbReference>
<organism evidence="2 3">
    <name type="scientific">Pseudonocardia eucalypti</name>
    <dbReference type="NCBI Taxonomy" id="648755"/>
    <lineage>
        <taxon>Bacteria</taxon>
        <taxon>Bacillati</taxon>
        <taxon>Actinomycetota</taxon>
        <taxon>Actinomycetes</taxon>
        <taxon>Pseudonocardiales</taxon>
        <taxon>Pseudonocardiaceae</taxon>
        <taxon>Pseudonocardia</taxon>
    </lineage>
</organism>
<sequence>MVGGLGGMFLGGRVHLGTGVLVALGVIGIGRGVRFLGARLVLGALRLVAGLVGTVVLVLFFLFVRFPGLAGAALVAFGLFVAGGLVCFFLLLLGGSTGVLALRRLAIGVLRGLVLLSAG</sequence>
<evidence type="ECO:0008006" key="4">
    <source>
        <dbReference type="Google" id="ProtNLM"/>
    </source>
</evidence>
<keyword evidence="1" id="KW-1133">Transmembrane helix</keyword>
<name>A0ABP9R3Y3_9PSEU</name>
<dbReference type="EMBL" id="BAABJP010000048">
    <property type="protein sequence ID" value="GAA5171372.1"/>
    <property type="molecule type" value="Genomic_DNA"/>
</dbReference>
<evidence type="ECO:0000313" key="3">
    <source>
        <dbReference type="Proteomes" id="UP001428817"/>
    </source>
</evidence>
<feature type="transmembrane region" description="Helical" evidence="1">
    <location>
        <begin position="40"/>
        <end position="63"/>
    </location>
</feature>
<keyword evidence="1" id="KW-0812">Transmembrane</keyword>